<dbReference type="KEGG" id="tasa:A1Q1_06575"/>
<proteinExistence type="predicted"/>
<sequence>MSVPVPRCFAPPRTLGGDTDLRIIKLEDKHLTQEDTSLNAQICGLWILEEGGIDEANVTLRHYHDWIAGCDVGNVVHAHLKRKIADKAAGRIEPVDVVVKRIKATKEEANADAQIWNNFFLASFKMLPSGRDMTQDTLLCGAAIDAVLQGRYAPARLLYKARHNYIKFIETQGRAEIQAELPYLKVLLDEMKDKTSDEWAHRDCTSEHVCFTDTGRALVRRLESPEEKAKRLPGNGPKPTAKGYTWGKVGKYVWGNAQPGQSYGI</sequence>
<comment type="caution">
    <text evidence="1">The sequence shown here is derived from an EMBL/GenBank/DDBJ whole genome shotgun (WGS) entry which is preliminary data.</text>
</comment>
<dbReference type="VEuPathDB" id="FungiDB:A1Q1_06575"/>
<organism evidence="1 2">
    <name type="scientific">Trichosporon asahii var. asahii (strain ATCC 90039 / CBS 2479 / JCM 2466 / KCTC 7840 / NBRC 103889/ NCYC 2677 / UAMH 7654)</name>
    <name type="common">Yeast</name>
    <dbReference type="NCBI Taxonomy" id="1186058"/>
    <lineage>
        <taxon>Eukaryota</taxon>
        <taxon>Fungi</taxon>
        <taxon>Dikarya</taxon>
        <taxon>Basidiomycota</taxon>
        <taxon>Agaricomycotina</taxon>
        <taxon>Tremellomycetes</taxon>
        <taxon>Trichosporonales</taxon>
        <taxon>Trichosporonaceae</taxon>
        <taxon>Trichosporon</taxon>
    </lineage>
</organism>
<dbReference type="EMBL" id="ALBS01000339">
    <property type="protein sequence ID" value="EJT45043.1"/>
    <property type="molecule type" value="Genomic_DNA"/>
</dbReference>
<evidence type="ECO:0000313" key="2">
    <source>
        <dbReference type="Proteomes" id="UP000002748"/>
    </source>
</evidence>
<dbReference type="HOGENOM" id="CLU_1050492_0_0_1"/>
<accession>J5Q208</accession>
<reference evidence="1 2" key="1">
    <citation type="journal article" date="2012" name="Eukaryot. Cell">
        <title>Draft genome sequence of CBS 2479, the standard type strain of Trichosporon asahii.</title>
        <authorList>
            <person name="Yang R.Y."/>
            <person name="Li H.T."/>
            <person name="Zhu H."/>
            <person name="Zhou G.P."/>
            <person name="Wang M."/>
            <person name="Wang L."/>
        </authorList>
    </citation>
    <scope>NUCLEOTIDE SEQUENCE [LARGE SCALE GENOMIC DNA]</scope>
    <source>
        <strain evidence="2">ATCC 90039 / CBS 2479 / JCM 2466 / KCTC 7840 / NCYC 2677 / UAMH 7654</strain>
    </source>
</reference>
<protein>
    <submittedName>
        <fullName evidence="1">Uncharacterized protein</fullName>
    </submittedName>
</protein>
<name>J5Q208_TRIAS</name>
<evidence type="ECO:0000313" key="1">
    <source>
        <dbReference type="EMBL" id="EJT45043.1"/>
    </source>
</evidence>
<dbReference type="Proteomes" id="UP000002748">
    <property type="component" value="Unassembled WGS sequence"/>
</dbReference>
<gene>
    <name evidence="1" type="ORF">A1Q1_06575</name>
</gene>
<dbReference type="RefSeq" id="XP_014176200.1">
    <property type="nucleotide sequence ID" value="XM_014320725.1"/>
</dbReference>
<dbReference type="GeneID" id="25990087"/>
<dbReference type="AlphaFoldDB" id="J5Q208"/>